<dbReference type="Bgee" id="ENSOANG00000038134">
    <property type="expression patterns" value="Expressed in testis"/>
</dbReference>
<reference evidence="8 9" key="1">
    <citation type="journal article" date="2008" name="Nature">
        <title>Genome analysis of the platypus reveals unique signatures of evolution.</title>
        <authorList>
            <person name="Warren W.C."/>
            <person name="Hillier L.W."/>
            <person name="Marshall Graves J.A."/>
            <person name="Birney E."/>
            <person name="Ponting C.P."/>
            <person name="Grutzner F."/>
            <person name="Belov K."/>
            <person name="Miller W."/>
            <person name="Clarke L."/>
            <person name="Chinwalla A.T."/>
            <person name="Yang S.P."/>
            <person name="Heger A."/>
            <person name="Locke D.P."/>
            <person name="Miethke P."/>
            <person name="Waters P.D."/>
            <person name="Veyrunes F."/>
            <person name="Fulton L."/>
            <person name="Fulton B."/>
            <person name="Graves T."/>
            <person name="Wallis J."/>
            <person name="Puente X.S."/>
            <person name="Lopez-Otin C."/>
            <person name="Ordonez G.R."/>
            <person name="Eichler E.E."/>
            <person name="Chen L."/>
            <person name="Cheng Z."/>
            <person name="Deakin J.E."/>
            <person name="Alsop A."/>
            <person name="Thompson K."/>
            <person name="Kirby P."/>
            <person name="Papenfuss A.T."/>
            <person name="Wakefield M.J."/>
            <person name="Olender T."/>
            <person name="Lancet D."/>
            <person name="Huttley G.A."/>
            <person name="Smit A.F."/>
            <person name="Pask A."/>
            <person name="Temple-Smith P."/>
            <person name="Batzer M.A."/>
            <person name="Walker J.A."/>
            <person name="Konkel M.K."/>
            <person name="Harris R.S."/>
            <person name="Whittington C.M."/>
            <person name="Wong E.S."/>
            <person name="Gemmell N.J."/>
            <person name="Buschiazzo E."/>
            <person name="Vargas Jentzsch I.M."/>
            <person name="Merkel A."/>
            <person name="Schmitz J."/>
            <person name="Zemann A."/>
            <person name="Churakov G."/>
            <person name="Kriegs J.O."/>
            <person name="Brosius J."/>
            <person name="Murchison E.P."/>
            <person name="Sachidanandam R."/>
            <person name="Smith C."/>
            <person name="Hannon G.J."/>
            <person name="Tsend-Ayush E."/>
            <person name="McMillan D."/>
            <person name="Attenborough R."/>
            <person name="Rens W."/>
            <person name="Ferguson-Smith M."/>
            <person name="Lefevre C.M."/>
            <person name="Sharp J.A."/>
            <person name="Nicholas K.R."/>
            <person name="Ray D.A."/>
            <person name="Kube M."/>
            <person name="Reinhardt R."/>
            <person name="Pringle T.H."/>
            <person name="Taylor J."/>
            <person name="Jones R.C."/>
            <person name="Nixon B."/>
            <person name="Dacheux J.L."/>
            <person name="Niwa H."/>
            <person name="Sekita Y."/>
            <person name="Huang X."/>
            <person name="Stark A."/>
            <person name="Kheradpour P."/>
            <person name="Kellis M."/>
            <person name="Flicek P."/>
            <person name="Chen Y."/>
            <person name="Webber C."/>
            <person name="Hardison R."/>
            <person name="Nelson J."/>
            <person name="Hallsworth-Pepin K."/>
            <person name="Delehaunty K."/>
            <person name="Markovic C."/>
            <person name="Minx P."/>
            <person name="Feng Y."/>
            <person name="Kremitzki C."/>
            <person name="Mitreva M."/>
            <person name="Glasscock J."/>
            <person name="Wylie T."/>
            <person name="Wohldmann P."/>
            <person name="Thiru P."/>
            <person name="Nhan M.N."/>
            <person name="Pohl C.S."/>
            <person name="Smith S.M."/>
            <person name="Hou S."/>
            <person name="Nefedov M."/>
            <person name="de Jong P.J."/>
            <person name="Renfree M.B."/>
            <person name="Mardis E.R."/>
            <person name="Wilson R.K."/>
        </authorList>
    </citation>
    <scope>NUCLEOTIDE SEQUENCE [LARGE SCALE GENOMIC DNA]</scope>
    <source>
        <strain evidence="8 9">Glennie</strain>
    </source>
</reference>
<dbReference type="InParanoid" id="A0A6I8NCA1"/>
<comment type="subcellular location">
    <subcellularLocation>
        <location evidence="1">Cytoplasm</location>
        <location evidence="1">Cytoskeleton</location>
    </subcellularLocation>
</comment>
<dbReference type="AlphaFoldDB" id="A0A6I8NCA1"/>
<keyword evidence="9" id="KW-1185">Reference proteome</keyword>
<dbReference type="GeneID" id="100076703"/>
<dbReference type="OMA" id="PIYKGHC"/>
<dbReference type="InterPro" id="IPR004000">
    <property type="entry name" value="Actin"/>
</dbReference>
<dbReference type="Proteomes" id="UP000002279">
    <property type="component" value="Chromosome 5"/>
</dbReference>
<sequence length="377" mass="41724">MPGPHILDRPAVILDNGSGLCKAGLSGEQAPRSVLASVVGYPKGVSLMIGAGQKDYYLGKEAQAKRGILSLRYPLRHGIVTAWDDMEKIWSYIYWHELRERPSQQPVLVTEAPQNPQANRARMTEILFESFQVPALYIGLQALMALYSSGRTTGLVLDSGDGVTATVPVFRGHCLRHRVSRADFAGRDVTTHLATLLLETGHSFVSSAEQEIVRDIKERMCFVASDPVWRRRRRAPTRLRNYLLPDGRPIQVGDQLFRAPEALFNPSEAGVEAPGIHKMALLSVTRCSRSIQKDIWANVVLSGGSTLFRGLRERLGRELRALAPEAPPIAITAPPNRLFSVWVGASVLASLSSFREMWVTGAAYREFGPSVMQRRCL</sequence>
<keyword evidence="3" id="KW-0963">Cytoplasm</keyword>
<keyword evidence="5" id="KW-0067">ATP-binding</keyword>
<dbReference type="Gene3D" id="3.90.640.10">
    <property type="entry name" value="Actin, Chain A, domain 4"/>
    <property type="match status" value="1"/>
</dbReference>
<dbReference type="InterPro" id="IPR020902">
    <property type="entry name" value="Actin/actin-like_CS"/>
</dbReference>
<keyword evidence="4" id="KW-0547">Nucleotide-binding</keyword>
<evidence type="ECO:0000256" key="2">
    <source>
        <dbReference type="ARBA" id="ARBA00006752"/>
    </source>
</evidence>
<dbReference type="Gene3D" id="3.30.420.40">
    <property type="match status" value="2"/>
</dbReference>
<proteinExistence type="inferred from homology"/>
<dbReference type="OrthoDB" id="6953074at2759"/>
<dbReference type="Pfam" id="PF00022">
    <property type="entry name" value="Actin"/>
    <property type="match status" value="1"/>
</dbReference>
<evidence type="ECO:0000256" key="6">
    <source>
        <dbReference type="ARBA" id="ARBA00023212"/>
    </source>
</evidence>
<evidence type="ECO:0000256" key="5">
    <source>
        <dbReference type="ARBA" id="ARBA00022840"/>
    </source>
</evidence>
<name>A0A6I8NCA1_ORNAN</name>
<dbReference type="InterPro" id="IPR043129">
    <property type="entry name" value="ATPase_NBD"/>
</dbReference>
<evidence type="ECO:0000256" key="7">
    <source>
        <dbReference type="RuleBase" id="RU000487"/>
    </source>
</evidence>
<dbReference type="SUPFAM" id="SSF53067">
    <property type="entry name" value="Actin-like ATPase domain"/>
    <property type="match status" value="2"/>
</dbReference>
<dbReference type="GO" id="GO:0015629">
    <property type="term" value="C:actin cytoskeleton"/>
    <property type="evidence" value="ECO:0000318"/>
    <property type="project" value="GO_Central"/>
</dbReference>
<dbReference type="FunFam" id="3.30.420.40:FF:000148">
    <property type="entry name" value="Actin, alpha skeletal muscle"/>
    <property type="match status" value="1"/>
</dbReference>
<keyword evidence="6" id="KW-0206">Cytoskeleton</keyword>
<dbReference type="CDD" id="cd13397">
    <property type="entry name" value="ASKHA_NBD_actin_Arp-T1-3"/>
    <property type="match status" value="1"/>
</dbReference>
<dbReference type="FunFam" id="3.90.640.10:FF:000007">
    <property type="entry name" value="Actin like 7B"/>
    <property type="match status" value="1"/>
</dbReference>
<evidence type="ECO:0000256" key="1">
    <source>
        <dbReference type="ARBA" id="ARBA00004245"/>
    </source>
</evidence>
<evidence type="ECO:0000256" key="4">
    <source>
        <dbReference type="ARBA" id="ARBA00022741"/>
    </source>
</evidence>
<dbReference type="GO" id="GO:0005524">
    <property type="term" value="F:ATP binding"/>
    <property type="evidence" value="ECO:0007669"/>
    <property type="project" value="UniProtKB-KW"/>
</dbReference>
<organism evidence="8 9">
    <name type="scientific">Ornithorhynchus anatinus</name>
    <name type="common">Duckbill platypus</name>
    <dbReference type="NCBI Taxonomy" id="9258"/>
    <lineage>
        <taxon>Eukaryota</taxon>
        <taxon>Metazoa</taxon>
        <taxon>Chordata</taxon>
        <taxon>Craniata</taxon>
        <taxon>Vertebrata</taxon>
        <taxon>Euteleostomi</taxon>
        <taxon>Mammalia</taxon>
        <taxon>Monotremata</taxon>
        <taxon>Ornithorhynchidae</taxon>
        <taxon>Ornithorhynchus</taxon>
    </lineage>
</organism>
<dbReference type="PANTHER" id="PTHR11937">
    <property type="entry name" value="ACTIN"/>
    <property type="match status" value="1"/>
</dbReference>
<protein>
    <recommendedName>
        <fullName evidence="10">Actin related protein T2</fullName>
    </recommendedName>
</protein>
<accession>A0A6I8NCA1</accession>
<dbReference type="PROSITE" id="PS01132">
    <property type="entry name" value="ACTINS_ACT_LIKE"/>
    <property type="match status" value="1"/>
</dbReference>
<evidence type="ECO:0000256" key="3">
    <source>
        <dbReference type="ARBA" id="ARBA00022490"/>
    </source>
</evidence>
<comment type="similarity">
    <text evidence="2 7">Belongs to the actin family.</text>
</comment>
<gene>
    <name evidence="8" type="primary">LOC100076703</name>
</gene>
<reference evidence="8" key="3">
    <citation type="submission" date="2025-09" db="UniProtKB">
        <authorList>
            <consortium name="Ensembl"/>
        </authorList>
    </citation>
    <scope>IDENTIFICATION</scope>
    <source>
        <strain evidence="8">Glennie</strain>
    </source>
</reference>
<dbReference type="PRINTS" id="PR00190">
    <property type="entry name" value="ACTIN"/>
</dbReference>
<dbReference type="KEGG" id="oaa:100076703"/>
<evidence type="ECO:0008006" key="10">
    <source>
        <dbReference type="Google" id="ProtNLM"/>
    </source>
</evidence>
<dbReference type="Ensembl" id="ENSOANT00000066783.1">
    <property type="protein sequence ID" value="ENSOANP00000038843.1"/>
    <property type="gene ID" value="ENSOANG00000038134.1"/>
</dbReference>
<evidence type="ECO:0000313" key="8">
    <source>
        <dbReference type="Ensembl" id="ENSOANP00000038843.1"/>
    </source>
</evidence>
<dbReference type="GeneTree" id="ENSGT00940000165349"/>
<dbReference type="SMART" id="SM00268">
    <property type="entry name" value="ACTIN"/>
    <property type="match status" value="1"/>
</dbReference>
<evidence type="ECO:0000313" key="9">
    <source>
        <dbReference type="Proteomes" id="UP000002279"/>
    </source>
</evidence>
<reference evidence="8" key="2">
    <citation type="submission" date="2025-08" db="UniProtKB">
        <authorList>
            <consortium name="Ensembl"/>
        </authorList>
    </citation>
    <scope>IDENTIFICATION</scope>
    <source>
        <strain evidence="8">Glennie</strain>
    </source>
</reference>
<dbReference type="RefSeq" id="XP_016082734.1">
    <property type="nucleotide sequence ID" value="XM_016227248.2"/>
</dbReference>